<organism evidence="3 4">
    <name type="scientific">Riccia sorocarpa</name>
    <dbReference type="NCBI Taxonomy" id="122646"/>
    <lineage>
        <taxon>Eukaryota</taxon>
        <taxon>Viridiplantae</taxon>
        <taxon>Streptophyta</taxon>
        <taxon>Embryophyta</taxon>
        <taxon>Marchantiophyta</taxon>
        <taxon>Marchantiopsida</taxon>
        <taxon>Marchantiidae</taxon>
        <taxon>Marchantiales</taxon>
        <taxon>Ricciaceae</taxon>
        <taxon>Riccia</taxon>
    </lineage>
</organism>
<dbReference type="Proteomes" id="UP001633002">
    <property type="component" value="Unassembled WGS sequence"/>
</dbReference>
<evidence type="ECO:0000256" key="1">
    <source>
        <dbReference type="SAM" id="Coils"/>
    </source>
</evidence>
<keyword evidence="4" id="KW-1185">Reference proteome</keyword>
<sequence>MDRTTQCGHGGSGNCFVVGVRDPEHNKTLGAHDVVFYVAKRMLSVDRWGIYGREEAVKEMLAFPISHPTVCAPVGGIIDEESLTLLFPWWNGGQISHWIERELELRWKRTANGLRREPVPDDVMAQYDADMHLSTKDQAKEGRRLYPVGNLDPHAWVASELTREKACPDLRGRKYITCFTEATDIYAMGYVLRNLCGDFFSDMTPSQRSTYDDEMFAKGFPTGASLPHAVHGLRLREALDRMTTVNIANRIEHRKTAAYWATFFQEQLMVDPLVCQRPQEMKPRQKKHPDGPREIGKNKVQWELKWQATKCKLKEKQREERTEYEARQDKQRDLQSQLQQAARTRTTVPNAQLEELQGELKKLELEQAKMWRRWSKLRWLREGVSPSRFFFAILKARRAKDELNSLIAADGRVIKDDKEIMDELHKFYSDLYWSQPCSTETLEKHRETLTKMVNKVTPEQNSKLCKKPDEAEIEKTIISFKLEKFPGSDGVEEDWIAAFDALTKKTIANRRWHRSIQNSSIQEILFTKNIQRIQNTQVASGMLKVWSAAKKTLAINKEDCSLNGGTDHEIYLSIGCNQGWKTVTDAAIIKAQLRKQRLHSVGHWADWACNTDANRPILLAEDMAVQTGLSIWVDSCPVEQLRWRWTQAKEHPQWQKISTQACKAILTTRQDTTALLNKKWSRNDSGRRWRKRLRALWRCKLSPNAKLWLWKLLQHGLPTLDRCLKRGQGDESNHTEENLPSLNPDEQERHLTDSSMLEPSEESQQEEIFQSPRTESRLARERTTYSNIADDLPVAIDLSDQHCRTTDLSQALRIDAPAICCALPHTCDSSQHIRDVFDYVLHSRLPSVSASTPCPSRSPGECLDD</sequence>
<evidence type="ECO:0000313" key="3">
    <source>
        <dbReference type="EMBL" id="KAL3697369.1"/>
    </source>
</evidence>
<accession>A0ABD3I6Y3</accession>
<feature type="coiled-coil region" evidence="1">
    <location>
        <begin position="314"/>
        <end position="373"/>
    </location>
</feature>
<evidence type="ECO:0000313" key="4">
    <source>
        <dbReference type="Proteomes" id="UP001633002"/>
    </source>
</evidence>
<name>A0ABD3I6Y3_9MARC</name>
<protein>
    <submittedName>
        <fullName evidence="3">Uncharacterized protein</fullName>
    </submittedName>
</protein>
<feature type="compositionally biased region" description="Basic and acidic residues" evidence="2">
    <location>
        <begin position="728"/>
        <end position="737"/>
    </location>
</feature>
<gene>
    <name evidence="3" type="ORF">R1sor_011445</name>
</gene>
<proteinExistence type="predicted"/>
<feature type="region of interest" description="Disordered" evidence="2">
    <location>
        <begin position="728"/>
        <end position="776"/>
    </location>
</feature>
<keyword evidence="1" id="KW-0175">Coiled coil</keyword>
<dbReference type="EMBL" id="JBJQOH010000002">
    <property type="protein sequence ID" value="KAL3697369.1"/>
    <property type="molecule type" value="Genomic_DNA"/>
</dbReference>
<comment type="caution">
    <text evidence="3">The sequence shown here is derived from an EMBL/GenBank/DDBJ whole genome shotgun (WGS) entry which is preliminary data.</text>
</comment>
<dbReference type="AlphaFoldDB" id="A0ABD3I6Y3"/>
<reference evidence="3 4" key="1">
    <citation type="submission" date="2024-09" db="EMBL/GenBank/DDBJ databases">
        <title>Chromosome-scale assembly of Riccia sorocarpa.</title>
        <authorList>
            <person name="Paukszto L."/>
        </authorList>
    </citation>
    <scope>NUCLEOTIDE SEQUENCE [LARGE SCALE GENOMIC DNA]</scope>
    <source>
        <strain evidence="3">LP-2024</strain>
        <tissue evidence="3">Aerial parts of the thallus</tissue>
    </source>
</reference>
<evidence type="ECO:0000256" key="2">
    <source>
        <dbReference type="SAM" id="MobiDB-lite"/>
    </source>
</evidence>